<reference evidence="1" key="1">
    <citation type="submission" date="2022-07" db="EMBL/GenBank/DDBJ databases">
        <title>Genome Sequence of Phlebia brevispora.</title>
        <authorList>
            <person name="Buettner E."/>
        </authorList>
    </citation>
    <scope>NUCLEOTIDE SEQUENCE</scope>
    <source>
        <strain evidence="1">MPL23</strain>
    </source>
</reference>
<sequence length="690" mass="71687">MMKLLTWAILSPVLLANSGLGAKFPLSSLKGAKTLPGNIVPNRFVVEVESTSDIPTRRDTFPRDPHKSLYEDLRKRDISFNVDREFNSPGLFVGASVTLSNAKVNSYLISVTYPLTIHADMQDRAQVAAMPGVKAVRPVIQVPAPKPVSAHVVTSLTDPALPPDTESTHVLTGVDKLHAMGVIGTGTTVAIIDTGIDYTHPSLGDGFGPGHKVVGGFDFVGDAFDGTNTPMPDPDPLDQCNGHGTHVAGIFGANPGNEFNISGVAFGADIRAYRIFGCTGTVPDDIIIEALLQGVSDGVDILTMSLGGADGWTESSSAVVSSRIAATGKIVTIAAGNDGADGAFYTSSPGNAINAISVASLDNTVIPLQNATVHGVTHDPITYFDTFPLPVNGTLPIFATSTDTTIVDDACDPLPDDTPDLSGFVVIVRRGTCTFVQKLTNIAAKGGQVTLIYDNGSGFEEIDVGNFTDATLIQAADGVFLVNAFAAGENVSLSFPQSGALFQFPDPAGGLISSFTSIGPTNDMFFKPAVAAPGGNILSTFPVPLGSFAVLSGTSMATPFIAGVGALLFGAKGKSPEVGTTARTLFETTAQLVGSSHTDGDPLQTVAQQGAGLVDAFKALTTDIIVSPGELLTNDTAHFVSLHTFTITNIGNEVKKFNITHVPAGTVLTLTPFPGGRPSPAFNGLRHRQI</sequence>
<accession>A0ACC1T6W8</accession>
<dbReference type="Proteomes" id="UP001148662">
    <property type="component" value="Unassembled WGS sequence"/>
</dbReference>
<protein>
    <submittedName>
        <fullName evidence="1">Uncharacterized protein</fullName>
    </submittedName>
</protein>
<organism evidence="1 2">
    <name type="scientific">Phlebia brevispora</name>
    <dbReference type="NCBI Taxonomy" id="194682"/>
    <lineage>
        <taxon>Eukaryota</taxon>
        <taxon>Fungi</taxon>
        <taxon>Dikarya</taxon>
        <taxon>Basidiomycota</taxon>
        <taxon>Agaricomycotina</taxon>
        <taxon>Agaricomycetes</taxon>
        <taxon>Polyporales</taxon>
        <taxon>Meruliaceae</taxon>
        <taxon>Phlebia</taxon>
    </lineage>
</organism>
<evidence type="ECO:0000313" key="2">
    <source>
        <dbReference type="Proteomes" id="UP001148662"/>
    </source>
</evidence>
<proteinExistence type="predicted"/>
<gene>
    <name evidence="1" type="ORF">NM688_g3038</name>
</gene>
<evidence type="ECO:0000313" key="1">
    <source>
        <dbReference type="EMBL" id="KAJ3554568.1"/>
    </source>
</evidence>
<dbReference type="EMBL" id="JANHOG010000417">
    <property type="protein sequence ID" value="KAJ3554568.1"/>
    <property type="molecule type" value="Genomic_DNA"/>
</dbReference>
<comment type="caution">
    <text evidence="1">The sequence shown here is derived from an EMBL/GenBank/DDBJ whole genome shotgun (WGS) entry which is preliminary data.</text>
</comment>
<keyword evidence="2" id="KW-1185">Reference proteome</keyword>
<name>A0ACC1T6W8_9APHY</name>